<organism evidence="2 3">
    <name type="scientific">Acidimicrobium ferrooxidans</name>
    <dbReference type="NCBI Taxonomy" id="53635"/>
    <lineage>
        <taxon>Bacteria</taxon>
        <taxon>Bacillati</taxon>
        <taxon>Actinomycetota</taxon>
        <taxon>Acidimicrobiia</taxon>
        <taxon>Acidimicrobiales</taxon>
        <taxon>Acidimicrobiaceae</taxon>
        <taxon>Acidimicrobium</taxon>
    </lineage>
</organism>
<gene>
    <name evidence="2" type="ORF">JYT35_00785</name>
</gene>
<dbReference type="Proteomes" id="UP000724964">
    <property type="component" value="Unassembled WGS sequence"/>
</dbReference>
<reference evidence="2" key="1">
    <citation type="submission" date="2021-02" db="EMBL/GenBank/DDBJ databases">
        <title>Activity-based single-cell genomes from oceanic crustal fluid captures similar information to metagenomic and metatranscriptomic surveys with orders of magnitude less sampling.</title>
        <authorList>
            <person name="D'Angelo T.S."/>
            <person name="Orcutt B.N."/>
        </authorList>
    </citation>
    <scope>NUCLEOTIDE SEQUENCE [LARGE SCALE GENOMIC DNA]</scope>
    <source>
        <strain evidence="2">AH-315-J10</strain>
    </source>
</reference>
<dbReference type="EMBL" id="JAFIUH010000009">
    <property type="protein sequence ID" value="MBN4059634.1"/>
    <property type="molecule type" value="Genomic_DNA"/>
</dbReference>
<dbReference type="Pfam" id="PF00326">
    <property type="entry name" value="Peptidase_S9"/>
    <property type="match status" value="1"/>
</dbReference>
<dbReference type="PANTHER" id="PTHR43056:SF5">
    <property type="entry name" value="PEPTIDASE S9 PROLYL OLIGOPEPTIDASE CATALYTIC DOMAIN-CONTAINING PROTEIN"/>
    <property type="match status" value="1"/>
</dbReference>
<dbReference type="InterPro" id="IPR001375">
    <property type="entry name" value="Peptidase_S9_cat"/>
</dbReference>
<evidence type="ECO:0000259" key="1">
    <source>
        <dbReference type="Pfam" id="PF00326"/>
    </source>
</evidence>
<comment type="caution">
    <text evidence="2">The sequence shown here is derived from an EMBL/GenBank/DDBJ whole genome shotgun (WGS) entry which is preliminary data.</text>
</comment>
<evidence type="ECO:0000313" key="2">
    <source>
        <dbReference type="EMBL" id="MBN4059634.1"/>
    </source>
</evidence>
<sequence length="456" mass="48408">DQLAYICWDHPAMPWDNTELHLVNWSTKAGPTNDVALLTGQAVQQPMWTTDGLVVITDPDGWWVPYSIDLNTGSATKLLDADIEIGVAPWVFGMSTMAANGSDLFVVTHSDGVEHLCLLSERTLTPVATGRTAFGAISQAAGGGVVCTAASFTSTAEVVVIGADGFENVIRAAPNLIDANSISVPTHISFGEGDSAAHGLFYPPTSTVAEGPVGELPPLLVLSHGGPTGAARPGLDLGTQFWTQRGFAVVDVNYRGSTGYGRKFRDALRGKWGLADVEDCIAAATHLTTAGLVDGERLLIKGGSAGGYTTLCALTFHNTFAAGASRYGIGDLELLARDTHKFESRYLDSVVGPYPAEIERYRDRSPMNFVEQLSTPMIILQGGIDPVVPPNQAHDMVAALDSQKVPHAFLLFGTESHGFREAANITKALVAEHTFFCRVLGIATAAELPPLDIVHL</sequence>
<evidence type="ECO:0000313" key="3">
    <source>
        <dbReference type="Proteomes" id="UP000724964"/>
    </source>
</evidence>
<feature type="non-terminal residue" evidence="2">
    <location>
        <position position="1"/>
    </location>
</feature>
<accession>A0ABS3AQ65</accession>
<dbReference type="SUPFAM" id="SSF69322">
    <property type="entry name" value="Tricorn protease domain 2"/>
    <property type="match status" value="1"/>
</dbReference>
<dbReference type="InterPro" id="IPR029058">
    <property type="entry name" value="AB_hydrolase_fold"/>
</dbReference>
<protein>
    <submittedName>
        <fullName evidence="2">S9 family peptidase</fullName>
    </submittedName>
</protein>
<dbReference type="SUPFAM" id="SSF53474">
    <property type="entry name" value="alpha/beta-Hydrolases"/>
    <property type="match status" value="1"/>
</dbReference>
<proteinExistence type="predicted"/>
<dbReference type="InterPro" id="IPR050585">
    <property type="entry name" value="Xaa-Pro_dipeptidyl-ppase/CocE"/>
</dbReference>
<feature type="domain" description="Peptidase S9 prolyl oligopeptidase catalytic" evidence="1">
    <location>
        <begin position="236"/>
        <end position="441"/>
    </location>
</feature>
<keyword evidence="3" id="KW-1185">Reference proteome</keyword>
<name>A0ABS3AQ65_9ACTN</name>
<dbReference type="PANTHER" id="PTHR43056">
    <property type="entry name" value="PEPTIDASE S9 PROLYL OLIGOPEPTIDASE"/>
    <property type="match status" value="1"/>
</dbReference>
<dbReference type="Gene3D" id="3.40.50.1820">
    <property type="entry name" value="alpha/beta hydrolase"/>
    <property type="match status" value="1"/>
</dbReference>